<dbReference type="InterPro" id="IPR036770">
    <property type="entry name" value="Ankyrin_rpt-contain_sf"/>
</dbReference>
<organism evidence="2">
    <name type="scientific">Chloropicon primus</name>
    <dbReference type="NCBI Taxonomy" id="1764295"/>
    <lineage>
        <taxon>Eukaryota</taxon>
        <taxon>Viridiplantae</taxon>
        <taxon>Chlorophyta</taxon>
        <taxon>Chloropicophyceae</taxon>
        <taxon>Chloropicales</taxon>
        <taxon>Chloropicaceae</taxon>
        <taxon>Chloropicon</taxon>
    </lineage>
</organism>
<dbReference type="Gene3D" id="1.25.40.20">
    <property type="entry name" value="Ankyrin repeat-containing domain"/>
    <property type="match status" value="2"/>
</dbReference>
<dbReference type="PANTHER" id="PTHR46586:SF3">
    <property type="entry name" value="ANKYRIN REPEAT-CONTAINING PROTEIN"/>
    <property type="match status" value="1"/>
</dbReference>
<dbReference type="Pfam" id="PF00646">
    <property type="entry name" value="F-box"/>
    <property type="match status" value="1"/>
</dbReference>
<evidence type="ECO:0000259" key="1">
    <source>
        <dbReference type="Pfam" id="PF00646"/>
    </source>
</evidence>
<accession>A0A7S2SYQ8</accession>
<proteinExistence type="predicted"/>
<dbReference type="PANTHER" id="PTHR46586">
    <property type="entry name" value="ANKYRIN REPEAT-CONTAINING PROTEIN"/>
    <property type="match status" value="1"/>
</dbReference>
<dbReference type="EMBL" id="HBHL01002824">
    <property type="protein sequence ID" value="CAD9712883.1"/>
    <property type="molecule type" value="Transcribed_RNA"/>
</dbReference>
<dbReference type="AlphaFoldDB" id="A0A7S2SYQ8"/>
<evidence type="ECO:0000313" key="2">
    <source>
        <dbReference type="EMBL" id="CAD9712883.1"/>
    </source>
</evidence>
<dbReference type="SUPFAM" id="SSF48403">
    <property type="entry name" value="Ankyrin repeat"/>
    <property type="match status" value="1"/>
</dbReference>
<feature type="domain" description="F-box" evidence="1">
    <location>
        <begin position="22"/>
        <end position="58"/>
    </location>
</feature>
<gene>
    <name evidence="2" type="ORF">CPRI1469_LOCUS1732</name>
</gene>
<name>A0A7S2SYQ8_9CHLO</name>
<reference evidence="2" key="1">
    <citation type="submission" date="2021-01" db="EMBL/GenBank/DDBJ databases">
        <authorList>
            <person name="Corre E."/>
            <person name="Pelletier E."/>
            <person name="Niang G."/>
            <person name="Scheremetjew M."/>
            <person name="Finn R."/>
            <person name="Kale V."/>
            <person name="Holt S."/>
            <person name="Cochrane G."/>
            <person name="Meng A."/>
            <person name="Brown T."/>
            <person name="Cohen L."/>
        </authorList>
    </citation>
    <scope>NUCLEOTIDE SEQUENCE</scope>
    <source>
        <strain evidence="2">CCMP1205</strain>
    </source>
</reference>
<dbReference type="InterPro" id="IPR052050">
    <property type="entry name" value="SecEffector_AnkRepeat"/>
</dbReference>
<sequence length="418" mass="48137">MEVTREQRKKQKKEAEHALDVLPGSAWLVIVKHLSPYDHFAFAMTCRTFLEALRVVNPKERIHLSTDLTDKALYERMPCFSMGWFQWVFLASNASYQMMSGTANPRKRNGRYSRYLYDTDLMYLAAFQGDKEVMRWLRSCRTTPSYGGRHWVDAIEKGASGGGHLNVLVWLRSDGWPRRVTAAWAARGGHLHILIWFHIDSQRQQGHPPSGALRWGEALCEAARGGHLHILRWARSQDPHCVWNWRTTCAQAARGGHLHILQWLRNHNLPCDWDHRSCAGAAEGGHLAVLQWARSQGPPCDWNEETCWKAARGGHLDILQWARSQSPPCDWDNSMACEQAAKRGHLHMLQWLRSHDPPCPWNNETCVGAARGGYLDVLQWLLSQDPPCPCNPTHLKRVAMVYEHKHIRKWLKENYIDE</sequence>
<dbReference type="InterPro" id="IPR001810">
    <property type="entry name" value="F-box_dom"/>
</dbReference>
<protein>
    <recommendedName>
        <fullName evidence="1">F-box domain-containing protein</fullName>
    </recommendedName>
</protein>